<dbReference type="SUPFAM" id="SSF53474">
    <property type="entry name" value="alpha/beta-Hydrolases"/>
    <property type="match status" value="1"/>
</dbReference>
<dbReference type="GO" id="GO:0052689">
    <property type="term" value="F:carboxylic ester hydrolase activity"/>
    <property type="evidence" value="ECO:0007669"/>
    <property type="project" value="UniProtKB-KW"/>
</dbReference>
<keyword evidence="4" id="KW-1015">Disulfide bond</keyword>
<dbReference type="PANTHER" id="PTHR43142:SF1">
    <property type="entry name" value="CARBOXYLIC ESTER HYDROLASE"/>
    <property type="match status" value="1"/>
</dbReference>
<dbReference type="Proteomes" id="UP001516400">
    <property type="component" value="Unassembled WGS sequence"/>
</dbReference>
<dbReference type="InterPro" id="IPR019819">
    <property type="entry name" value="Carboxylesterase_B_CS"/>
</dbReference>
<evidence type="ECO:0000256" key="6">
    <source>
        <dbReference type="RuleBase" id="RU361235"/>
    </source>
</evidence>
<dbReference type="PANTHER" id="PTHR43142">
    <property type="entry name" value="CARBOXYLIC ESTER HYDROLASE"/>
    <property type="match status" value="1"/>
</dbReference>
<proteinExistence type="inferred from homology"/>
<comment type="similarity">
    <text evidence="1 6">Belongs to the type-B carboxylesterase/lipase family.</text>
</comment>
<dbReference type="PROSITE" id="PS00122">
    <property type="entry name" value="CARBOXYLESTERASE_B_1"/>
    <property type="match status" value="1"/>
</dbReference>
<keyword evidence="2" id="KW-0719">Serine esterase</keyword>
<evidence type="ECO:0000256" key="4">
    <source>
        <dbReference type="ARBA" id="ARBA00023157"/>
    </source>
</evidence>
<feature type="domain" description="Carboxylesterase type B" evidence="7">
    <location>
        <begin position="22"/>
        <end position="524"/>
    </location>
</feature>
<keyword evidence="5" id="KW-0325">Glycoprotein</keyword>
<evidence type="ECO:0000313" key="8">
    <source>
        <dbReference type="EMBL" id="KAL3274199.1"/>
    </source>
</evidence>
<dbReference type="InterPro" id="IPR019826">
    <property type="entry name" value="Carboxylesterase_B_AS"/>
</dbReference>
<dbReference type="CDD" id="cd00312">
    <property type="entry name" value="Esterase_lipase"/>
    <property type="match status" value="1"/>
</dbReference>
<keyword evidence="6" id="KW-0732">Signal</keyword>
<evidence type="ECO:0000256" key="5">
    <source>
        <dbReference type="ARBA" id="ARBA00023180"/>
    </source>
</evidence>
<comment type="caution">
    <text evidence="8">The sequence shown here is derived from an EMBL/GenBank/DDBJ whole genome shotgun (WGS) entry which is preliminary data.</text>
</comment>
<organism evidence="8 9">
    <name type="scientific">Cryptolaemus montrouzieri</name>
    <dbReference type="NCBI Taxonomy" id="559131"/>
    <lineage>
        <taxon>Eukaryota</taxon>
        <taxon>Metazoa</taxon>
        <taxon>Ecdysozoa</taxon>
        <taxon>Arthropoda</taxon>
        <taxon>Hexapoda</taxon>
        <taxon>Insecta</taxon>
        <taxon>Pterygota</taxon>
        <taxon>Neoptera</taxon>
        <taxon>Endopterygota</taxon>
        <taxon>Coleoptera</taxon>
        <taxon>Polyphaga</taxon>
        <taxon>Cucujiformia</taxon>
        <taxon>Coccinelloidea</taxon>
        <taxon>Coccinellidae</taxon>
        <taxon>Scymninae</taxon>
        <taxon>Scymnini</taxon>
        <taxon>Cryptolaemus</taxon>
    </lineage>
</organism>
<dbReference type="PROSITE" id="PS00941">
    <property type="entry name" value="CARBOXYLESTERASE_B_2"/>
    <property type="match status" value="1"/>
</dbReference>
<sequence length="551" mass="62837">MEIVFCYFILIFSVFATCQEVPRVDIPLGKIEGFLEKTINGKIFHAFEGIPYASPPIGKHRFKAPIPPKPWTGIWKANTKYKCLQYNHFPLLETDPVEGTEDCLYLNVYTPNLTNKLDVIVYIHGGAFIFGSGASYQPHILLDRDVVYVSMNYRLGPLGFLSTEDDTVPGNNGLKDQILALKWIKENIQFFGGNPNSITITGMSAGGASVHFHTLSPKSKGYFNRAISMSGCMLNPWVIMENPLERSKELAWIVGCDTGNIEIMIDCLRRRSAKQIVAVVGKFQPWLFNPFSPFALVIDKWSSDPVLPNHPLQLLKHGSVSDTPWISSHTSGEGLYPGYDFYRSENLKYIDENWNEIIPHILHYNSTVKPSAKQSVTKKIREQYFGDNHISRNTFNQLVNMIGDRLFKVDIEKCTRLHAAAIKSPVFHYVFDYRGAHSRTERRGITENIGVSHADDTAYVLKCDMDTLSTKDDRNISKLMVDSFVTFAKYGEPKIELEWPPISKKLEDPMKYLKIKSKSSLEEAATFGNRKFWDSWNFKRTKNCFQSKMNY</sequence>
<feature type="non-terminal residue" evidence="8">
    <location>
        <position position="551"/>
    </location>
</feature>
<protein>
    <recommendedName>
        <fullName evidence="6">Carboxylic ester hydrolase</fullName>
        <ecNumber evidence="6">3.1.1.-</ecNumber>
    </recommendedName>
</protein>
<dbReference type="EC" id="3.1.1.-" evidence="6"/>
<dbReference type="AlphaFoldDB" id="A0ABD2N6P6"/>
<dbReference type="InterPro" id="IPR002018">
    <property type="entry name" value="CarbesteraseB"/>
</dbReference>
<name>A0ABD2N6P6_9CUCU</name>
<evidence type="ECO:0000256" key="3">
    <source>
        <dbReference type="ARBA" id="ARBA00022801"/>
    </source>
</evidence>
<feature type="chain" id="PRO_5044532344" description="Carboxylic ester hydrolase" evidence="6">
    <location>
        <begin position="19"/>
        <end position="551"/>
    </location>
</feature>
<gene>
    <name evidence="8" type="ORF">HHI36_015615</name>
</gene>
<dbReference type="InterPro" id="IPR029058">
    <property type="entry name" value="AB_hydrolase_fold"/>
</dbReference>
<reference evidence="8 9" key="1">
    <citation type="journal article" date="2021" name="BMC Biol.">
        <title>Horizontally acquired antibacterial genes associated with adaptive radiation of ladybird beetles.</title>
        <authorList>
            <person name="Li H.S."/>
            <person name="Tang X.F."/>
            <person name="Huang Y.H."/>
            <person name="Xu Z.Y."/>
            <person name="Chen M.L."/>
            <person name="Du X.Y."/>
            <person name="Qiu B.Y."/>
            <person name="Chen P.T."/>
            <person name="Zhang W."/>
            <person name="Slipinski A."/>
            <person name="Escalona H.E."/>
            <person name="Waterhouse R.M."/>
            <person name="Zwick A."/>
            <person name="Pang H."/>
        </authorList>
    </citation>
    <scope>NUCLEOTIDE SEQUENCE [LARGE SCALE GENOMIC DNA]</scope>
    <source>
        <strain evidence="8">SYSU2018</strain>
    </source>
</reference>
<evidence type="ECO:0000256" key="1">
    <source>
        <dbReference type="ARBA" id="ARBA00005964"/>
    </source>
</evidence>
<feature type="signal peptide" evidence="6">
    <location>
        <begin position="1"/>
        <end position="18"/>
    </location>
</feature>
<dbReference type="Gene3D" id="3.40.50.1820">
    <property type="entry name" value="alpha/beta hydrolase"/>
    <property type="match status" value="1"/>
</dbReference>
<evidence type="ECO:0000256" key="2">
    <source>
        <dbReference type="ARBA" id="ARBA00022487"/>
    </source>
</evidence>
<keyword evidence="9" id="KW-1185">Reference proteome</keyword>
<evidence type="ECO:0000259" key="7">
    <source>
        <dbReference type="Pfam" id="PF00135"/>
    </source>
</evidence>
<evidence type="ECO:0000313" key="9">
    <source>
        <dbReference type="Proteomes" id="UP001516400"/>
    </source>
</evidence>
<accession>A0ABD2N6P6</accession>
<dbReference type="EMBL" id="JABFTP020000062">
    <property type="protein sequence ID" value="KAL3274199.1"/>
    <property type="molecule type" value="Genomic_DNA"/>
</dbReference>
<dbReference type="Pfam" id="PF00135">
    <property type="entry name" value="COesterase"/>
    <property type="match status" value="1"/>
</dbReference>
<keyword evidence="3 6" id="KW-0378">Hydrolase</keyword>